<keyword evidence="15" id="KW-1185">Reference proteome</keyword>
<dbReference type="PROSITE" id="PS00180">
    <property type="entry name" value="GLNA_1"/>
    <property type="match status" value="1"/>
</dbReference>
<dbReference type="InterPro" id="IPR036651">
    <property type="entry name" value="Gln_synt_N_sf"/>
</dbReference>
<evidence type="ECO:0000256" key="3">
    <source>
        <dbReference type="ARBA" id="ARBA00012937"/>
    </source>
</evidence>
<comment type="catalytic activity">
    <reaction evidence="10">
        <text>L-glutamate + NH4(+) + ATP = L-glutamine + ADP + phosphate + H(+)</text>
        <dbReference type="Rhea" id="RHEA:16169"/>
        <dbReference type="ChEBI" id="CHEBI:15378"/>
        <dbReference type="ChEBI" id="CHEBI:28938"/>
        <dbReference type="ChEBI" id="CHEBI:29985"/>
        <dbReference type="ChEBI" id="CHEBI:30616"/>
        <dbReference type="ChEBI" id="CHEBI:43474"/>
        <dbReference type="ChEBI" id="CHEBI:58359"/>
        <dbReference type="ChEBI" id="CHEBI:456216"/>
        <dbReference type="EC" id="6.3.1.2"/>
    </reaction>
</comment>
<evidence type="ECO:0000256" key="5">
    <source>
        <dbReference type="ARBA" id="ARBA00022598"/>
    </source>
</evidence>
<dbReference type="PANTHER" id="PTHR20852">
    <property type="entry name" value="GLUTAMINE SYNTHETASE"/>
    <property type="match status" value="1"/>
</dbReference>
<dbReference type="Gene3D" id="3.30.590.10">
    <property type="entry name" value="Glutamine synthetase/guanido kinase, catalytic domain"/>
    <property type="match status" value="1"/>
</dbReference>
<protein>
    <recommendedName>
        <fullName evidence="3 10">Glutamine synthetase</fullName>
        <ecNumber evidence="3 10">6.3.1.2</ecNumber>
    </recommendedName>
</protein>
<feature type="non-terminal residue" evidence="14">
    <location>
        <position position="1"/>
    </location>
</feature>
<dbReference type="Gene3D" id="3.10.20.70">
    <property type="entry name" value="Glutamine synthetase, N-terminal domain"/>
    <property type="match status" value="1"/>
</dbReference>
<dbReference type="InterPro" id="IPR027303">
    <property type="entry name" value="Gln_synth_gly_rich_site"/>
</dbReference>
<dbReference type="GO" id="GO:0005737">
    <property type="term" value="C:cytoplasm"/>
    <property type="evidence" value="ECO:0007669"/>
    <property type="project" value="UniProtKB-SubCell"/>
</dbReference>
<gene>
    <name evidence="14" type="ORF">CHC_T00010135001</name>
</gene>
<dbReference type="PROSITE" id="PS00181">
    <property type="entry name" value="GLNA_ATP"/>
    <property type="match status" value="1"/>
</dbReference>
<evidence type="ECO:0000256" key="7">
    <source>
        <dbReference type="ARBA" id="ARBA00022840"/>
    </source>
</evidence>
<comment type="similarity">
    <text evidence="2 8 9">Belongs to the glutamine synthetase family.</text>
</comment>
<organism evidence="14 15">
    <name type="scientific">Chondrus crispus</name>
    <name type="common">Carrageen Irish moss</name>
    <name type="synonym">Polymorpha crispa</name>
    <dbReference type="NCBI Taxonomy" id="2769"/>
    <lineage>
        <taxon>Eukaryota</taxon>
        <taxon>Rhodophyta</taxon>
        <taxon>Florideophyceae</taxon>
        <taxon>Rhodymeniophycidae</taxon>
        <taxon>Gigartinales</taxon>
        <taxon>Gigartinaceae</taxon>
        <taxon>Chondrus</taxon>
    </lineage>
</organism>
<reference evidence="15" key="1">
    <citation type="journal article" date="2013" name="Proc. Natl. Acad. Sci. U.S.A.">
        <title>Genome structure and metabolic features in the red seaweed Chondrus crispus shed light on evolution of the Archaeplastida.</title>
        <authorList>
            <person name="Collen J."/>
            <person name="Porcel B."/>
            <person name="Carre W."/>
            <person name="Ball S.G."/>
            <person name="Chaparro C."/>
            <person name="Tonon T."/>
            <person name="Barbeyron T."/>
            <person name="Michel G."/>
            <person name="Noel B."/>
            <person name="Valentin K."/>
            <person name="Elias M."/>
            <person name="Artiguenave F."/>
            <person name="Arun A."/>
            <person name="Aury J.M."/>
            <person name="Barbosa-Neto J.F."/>
            <person name="Bothwell J.H."/>
            <person name="Bouget F.Y."/>
            <person name="Brillet L."/>
            <person name="Cabello-Hurtado F."/>
            <person name="Capella-Gutierrez S."/>
            <person name="Charrier B."/>
            <person name="Cladiere L."/>
            <person name="Cock J.M."/>
            <person name="Coelho S.M."/>
            <person name="Colleoni C."/>
            <person name="Czjzek M."/>
            <person name="Da Silva C."/>
            <person name="Delage L."/>
            <person name="Denoeud F."/>
            <person name="Deschamps P."/>
            <person name="Dittami S.M."/>
            <person name="Gabaldon T."/>
            <person name="Gachon C.M."/>
            <person name="Groisillier A."/>
            <person name="Herve C."/>
            <person name="Jabbari K."/>
            <person name="Katinka M."/>
            <person name="Kloareg B."/>
            <person name="Kowalczyk N."/>
            <person name="Labadie K."/>
            <person name="Leblanc C."/>
            <person name="Lopez P.J."/>
            <person name="McLachlan D.H."/>
            <person name="Meslet-Cladiere L."/>
            <person name="Moustafa A."/>
            <person name="Nehr Z."/>
            <person name="Nyvall Collen P."/>
            <person name="Panaud O."/>
            <person name="Partensky F."/>
            <person name="Poulain J."/>
            <person name="Rensing S.A."/>
            <person name="Rousvoal S."/>
            <person name="Samson G."/>
            <person name="Symeonidi A."/>
            <person name="Weissenbach J."/>
            <person name="Zambounis A."/>
            <person name="Wincker P."/>
            <person name="Boyen C."/>
        </authorList>
    </citation>
    <scope>NUCLEOTIDE SEQUENCE [LARGE SCALE GENOMIC DNA]</scope>
    <source>
        <strain evidence="15">cv. Stackhouse</strain>
    </source>
</reference>
<evidence type="ECO:0000256" key="9">
    <source>
        <dbReference type="RuleBase" id="RU000384"/>
    </source>
</evidence>
<dbReference type="RefSeq" id="XP_005712206.1">
    <property type="nucleotide sequence ID" value="XM_005712149.1"/>
</dbReference>
<name>R7Q1T5_CHOCR</name>
<comment type="subcellular location">
    <subcellularLocation>
        <location evidence="1">Cytoplasm</location>
    </subcellularLocation>
</comment>
<sequence length="481" mass="52882">DCTPLHRHRILNQSSSLPNRPITCNKLFILKTLPPLTSSLPTPPPITLLRSLPRPHCFPESLCPTLPIPETTSTMAPLPAFVPGGLALAARTTSATLQSRSTSRPNLRIVPRAVRPARLSVSMQATSADSEMYRLLNLPVPSSVVLAEYVWLDGFYKLRSKSRTVDPNITDPANLPSWNYDGSSTNQAPGEDSEVILKPRVIYKDPFRGGDHILVLCDTYTPDGVPLPTNTRASCDKVMDNAKSLAPWFGLEQEYFLINPETGRPLGFPVDSEPAPQGPYYCGIGAENAFGREIADAAWRAQLYAGLRVGGINAEVAPGQWEFQVGPCVGIEEGDMMWMARYILERVAEIAGLIVNYEPKPVKGDWNGSGCHSNFSTKGMREDGGYEKEIIPAMERLRFKHMEHINAYGEGNDQRLTGKHETAPITEFRWGVGDRGASCRVGTGIVKEGKGYFEDRRPAGNCDPYVVTKLLVKTGCNVNED</sequence>
<dbReference type="OMA" id="HAVACLY"/>
<dbReference type="STRING" id="2769.R7Q1T5"/>
<feature type="domain" description="GS beta-grasp" evidence="12">
    <location>
        <begin position="145"/>
        <end position="224"/>
    </location>
</feature>
<evidence type="ECO:0000256" key="8">
    <source>
        <dbReference type="PROSITE-ProRule" id="PRU01330"/>
    </source>
</evidence>
<feature type="compositionally biased region" description="Polar residues" evidence="11">
    <location>
        <begin position="176"/>
        <end position="188"/>
    </location>
</feature>
<dbReference type="PANTHER" id="PTHR20852:SF93">
    <property type="entry name" value="GLUTAMINE SYNTHETASE CYTOSOLIC ISOZYME 1-1"/>
    <property type="match status" value="1"/>
</dbReference>
<dbReference type="EMBL" id="HG001512">
    <property type="protein sequence ID" value="CDF32542.1"/>
    <property type="molecule type" value="Genomic_DNA"/>
</dbReference>
<keyword evidence="7 10" id="KW-0067">ATP-binding</keyword>
<evidence type="ECO:0000259" key="12">
    <source>
        <dbReference type="PROSITE" id="PS51986"/>
    </source>
</evidence>
<dbReference type="PROSITE" id="PS51986">
    <property type="entry name" value="GS_BETA_GRASP"/>
    <property type="match status" value="1"/>
</dbReference>
<dbReference type="InterPro" id="IPR008146">
    <property type="entry name" value="Gln_synth_cat_dom"/>
</dbReference>
<feature type="domain" description="GS catalytic" evidence="13">
    <location>
        <begin position="231"/>
        <end position="481"/>
    </location>
</feature>
<evidence type="ECO:0000256" key="4">
    <source>
        <dbReference type="ARBA" id="ARBA00022490"/>
    </source>
</evidence>
<accession>R7Q1T5</accession>
<dbReference type="EC" id="6.3.1.2" evidence="3 10"/>
<dbReference type="SUPFAM" id="SSF55931">
    <property type="entry name" value="Glutamine synthetase/guanido kinase"/>
    <property type="match status" value="1"/>
</dbReference>
<dbReference type="InterPro" id="IPR027302">
    <property type="entry name" value="Gln_synth_N_conserv_site"/>
</dbReference>
<evidence type="ECO:0000313" key="14">
    <source>
        <dbReference type="EMBL" id="CDF32542.1"/>
    </source>
</evidence>
<keyword evidence="6 10" id="KW-0547">Nucleotide-binding</keyword>
<dbReference type="InterPro" id="IPR008147">
    <property type="entry name" value="Gln_synt_N"/>
</dbReference>
<keyword evidence="5 10" id="KW-0436">Ligase</keyword>
<evidence type="ECO:0000259" key="13">
    <source>
        <dbReference type="PROSITE" id="PS51987"/>
    </source>
</evidence>
<dbReference type="OrthoDB" id="1936100at2759"/>
<dbReference type="InterPro" id="IPR050292">
    <property type="entry name" value="Glutamine_Synthetase"/>
</dbReference>
<dbReference type="SMART" id="SM01230">
    <property type="entry name" value="Gln-synt_C"/>
    <property type="match status" value="1"/>
</dbReference>
<evidence type="ECO:0000256" key="6">
    <source>
        <dbReference type="ARBA" id="ARBA00022741"/>
    </source>
</evidence>
<evidence type="ECO:0000256" key="11">
    <source>
        <dbReference type="SAM" id="MobiDB-lite"/>
    </source>
</evidence>
<evidence type="ECO:0000256" key="10">
    <source>
        <dbReference type="RuleBase" id="RU004356"/>
    </source>
</evidence>
<dbReference type="GO" id="GO:0004356">
    <property type="term" value="F:glutamine synthetase activity"/>
    <property type="evidence" value="ECO:0007669"/>
    <property type="project" value="UniProtKB-EC"/>
</dbReference>
<dbReference type="Gramene" id="CDF32542">
    <property type="protein sequence ID" value="CDF32542"/>
    <property type="gene ID" value="CHC_T00010135001"/>
</dbReference>
<feature type="region of interest" description="Disordered" evidence="11">
    <location>
        <begin position="170"/>
        <end position="191"/>
    </location>
</feature>
<dbReference type="SUPFAM" id="SSF54368">
    <property type="entry name" value="Glutamine synthetase, N-terminal domain"/>
    <property type="match status" value="1"/>
</dbReference>
<dbReference type="GO" id="GO:0006542">
    <property type="term" value="P:glutamine biosynthetic process"/>
    <property type="evidence" value="ECO:0007669"/>
    <property type="project" value="InterPro"/>
</dbReference>
<evidence type="ECO:0000256" key="1">
    <source>
        <dbReference type="ARBA" id="ARBA00004496"/>
    </source>
</evidence>
<dbReference type="Pfam" id="PF00120">
    <property type="entry name" value="Gln-synt_C"/>
    <property type="match status" value="1"/>
</dbReference>
<dbReference type="KEGG" id="ccp:CHC_T00010135001"/>
<dbReference type="Proteomes" id="UP000012073">
    <property type="component" value="Unassembled WGS sequence"/>
</dbReference>
<evidence type="ECO:0000313" key="15">
    <source>
        <dbReference type="Proteomes" id="UP000012073"/>
    </source>
</evidence>
<dbReference type="GO" id="GO:0005524">
    <property type="term" value="F:ATP binding"/>
    <property type="evidence" value="ECO:0007669"/>
    <property type="project" value="UniProtKB-KW"/>
</dbReference>
<dbReference type="FunFam" id="3.30.590.10:FF:000004">
    <property type="entry name" value="Glutamine synthetase"/>
    <property type="match status" value="1"/>
</dbReference>
<dbReference type="GeneID" id="17319915"/>
<dbReference type="AlphaFoldDB" id="R7Q1T5"/>
<dbReference type="PROSITE" id="PS51987">
    <property type="entry name" value="GS_CATALYTIC"/>
    <property type="match status" value="1"/>
</dbReference>
<evidence type="ECO:0000256" key="2">
    <source>
        <dbReference type="ARBA" id="ARBA00009897"/>
    </source>
</evidence>
<proteinExistence type="inferred from homology"/>
<dbReference type="InterPro" id="IPR014746">
    <property type="entry name" value="Gln_synth/guanido_kin_cat_dom"/>
</dbReference>
<keyword evidence="4" id="KW-0963">Cytoplasm</keyword>